<dbReference type="Proteomes" id="UP000070319">
    <property type="component" value="Unassembled WGS sequence"/>
</dbReference>
<comment type="caution">
    <text evidence="2">The sequence shown here is derived from an EMBL/GenBank/DDBJ whole genome shotgun (WGS) entry which is preliminary data.</text>
</comment>
<dbReference type="InterPro" id="IPR041685">
    <property type="entry name" value="AAA_GajA/Old/RecF-like"/>
</dbReference>
<dbReference type="InterPro" id="IPR027417">
    <property type="entry name" value="P-loop_NTPase"/>
</dbReference>
<evidence type="ECO:0000313" key="3">
    <source>
        <dbReference type="Proteomes" id="UP000070319"/>
    </source>
</evidence>
<dbReference type="PATRIC" id="fig|329854.7.peg.4263"/>
<organism evidence="2">
    <name type="scientific">Bacteroides intestinalis</name>
    <dbReference type="NCBI Taxonomy" id="329854"/>
    <lineage>
        <taxon>Bacteria</taxon>
        <taxon>Pseudomonadati</taxon>
        <taxon>Bacteroidota</taxon>
        <taxon>Bacteroidia</taxon>
        <taxon>Bacteroidales</taxon>
        <taxon>Bacteroidaceae</taxon>
        <taxon>Bacteroides</taxon>
    </lineage>
</organism>
<dbReference type="SUPFAM" id="SSF52540">
    <property type="entry name" value="P-loop containing nucleoside triphosphate hydrolases"/>
    <property type="match status" value="1"/>
</dbReference>
<dbReference type="AlphaFoldDB" id="A0A139KWS4"/>
<name>A0A139KWS4_9BACE</name>
<feature type="domain" description="Endonuclease GajA/Old nuclease/RecF-like AAA" evidence="1">
    <location>
        <begin position="1"/>
        <end position="44"/>
    </location>
</feature>
<accession>A0A139KWS4</accession>
<gene>
    <name evidence="2" type="ORF">HMPREF2531_04195</name>
</gene>
<dbReference type="RefSeq" id="WP_061437659.1">
    <property type="nucleotide sequence ID" value="NZ_KQ968734.1"/>
</dbReference>
<dbReference type="Gene3D" id="3.40.50.300">
    <property type="entry name" value="P-loop containing nucleotide triphosphate hydrolases"/>
    <property type="match status" value="1"/>
</dbReference>
<dbReference type="EMBL" id="LTDF01000155">
    <property type="protein sequence ID" value="KXT43632.1"/>
    <property type="molecule type" value="Genomic_DNA"/>
</dbReference>
<evidence type="ECO:0000313" key="2">
    <source>
        <dbReference type="EMBL" id="KXT43632.1"/>
    </source>
</evidence>
<reference evidence="2 3" key="1">
    <citation type="submission" date="2016-02" db="EMBL/GenBank/DDBJ databases">
        <authorList>
            <person name="Wen L."/>
            <person name="He K."/>
            <person name="Yang H."/>
        </authorList>
    </citation>
    <scope>NUCLEOTIDE SEQUENCE [LARGE SCALE GENOMIC DNA]</scope>
    <source>
        <strain evidence="2 3">KLE1704</strain>
    </source>
</reference>
<evidence type="ECO:0000259" key="1">
    <source>
        <dbReference type="Pfam" id="PF13175"/>
    </source>
</evidence>
<protein>
    <recommendedName>
        <fullName evidence="1">Endonuclease GajA/Old nuclease/RecF-like AAA domain-containing protein</fullName>
    </recommendedName>
</protein>
<sequence length="84" mass="9684">MIEQILIENYKSIRNAKIRLNSLNVLIGSNGVGKSNFISFFELVQAMLNQRLGSYILSRGGIERMLYQGRKQSDFIRSLIDFKK</sequence>
<dbReference type="Pfam" id="PF13175">
    <property type="entry name" value="AAA_15"/>
    <property type="match status" value="1"/>
</dbReference>
<proteinExistence type="predicted"/>